<protein>
    <submittedName>
        <fullName evidence="4">GNAT family N-acetyltransferase</fullName>
    </submittedName>
</protein>
<dbReference type="GO" id="GO:0016747">
    <property type="term" value="F:acyltransferase activity, transferring groups other than amino-acyl groups"/>
    <property type="evidence" value="ECO:0007669"/>
    <property type="project" value="InterPro"/>
</dbReference>
<evidence type="ECO:0000313" key="4">
    <source>
        <dbReference type="EMBL" id="NVM95073.1"/>
    </source>
</evidence>
<organism evidence="4 5">
    <name type="scientific">Arthrobacter wenxiniae</name>
    <dbReference type="NCBI Taxonomy" id="2713570"/>
    <lineage>
        <taxon>Bacteria</taxon>
        <taxon>Bacillati</taxon>
        <taxon>Actinomycetota</taxon>
        <taxon>Actinomycetes</taxon>
        <taxon>Micrococcales</taxon>
        <taxon>Micrococcaceae</taxon>
        <taxon>Arthrobacter</taxon>
    </lineage>
</organism>
<evidence type="ECO:0000256" key="2">
    <source>
        <dbReference type="ARBA" id="ARBA00023315"/>
    </source>
</evidence>
<dbReference type="RefSeq" id="WP_176634803.1">
    <property type="nucleotide sequence ID" value="NZ_JAAMFM010000011.1"/>
</dbReference>
<accession>A0A7Y7IGJ1</accession>
<dbReference type="Proteomes" id="UP000543556">
    <property type="component" value="Unassembled WGS sequence"/>
</dbReference>
<dbReference type="EMBL" id="JAAMFM010000011">
    <property type="protein sequence ID" value="NVM95073.1"/>
    <property type="molecule type" value="Genomic_DNA"/>
</dbReference>
<comment type="caution">
    <text evidence="4">The sequence shown here is derived from an EMBL/GenBank/DDBJ whole genome shotgun (WGS) entry which is preliminary data.</text>
</comment>
<keyword evidence="2" id="KW-0012">Acyltransferase</keyword>
<keyword evidence="5" id="KW-1185">Reference proteome</keyword>
<dbReference type="Pfam" id="PF13508">
    <property type="entry name" value="Acetyltransf_7"/>
    <property type="match status" value="1"/>
</dbReference>
<name>A0A7Y7IGJ1_9MICC</name>
<evidence type="ECO:0000313" key="5">
    <source>
        <dbReference type="Proteomes" id="UP000543556"/>
    </source>
</evidence>
<feature type="domain" description="N-acetyltransferase" evidence="3">
    <location>
        <begin position="176"/>
        <end position="328"/>
    </location>
</feature>
<dbReference type="PANTHER" id="PTHR43420">
    <property type="entry name" value="ACETYLTRANSFERASE"/>
    <property type="match status" value="1"/>
</dbReference>
<evidence type="ECO:0000259" key="3">
    <source>
        <dbReference type="PROSITE" id="PS51186"/>
    </source>
</evidence>
<dbReference type="InterPro" id="IPR016181">
    <property type="entry name" value="Acyl_CoA_acyltransferase"/>
</dbReference>
<proteinExistence type="predicted"/>
<dbReference type="Gene3D" id="3.40.630.30">
    <property type="match status" value="1"/>
</dbReference>
<dbReference type="Pfam" id="PF00583">
    <property type="entry name" value="Acetyltransf_1"/>
    <property type="match status" value="1"/>
</dbReference>
<dbReference type="CDD" id="cd04301">
    <property type="entry name" value="NAT_SF"/>
    <property type="match status" value="2"/>
</dbReference>
<dbReference type="SUPFAM" id="SSF55729">
    <property type="entry name" value="Acyl-CoA N-acyltransferases (Nat)"/>
    <property type="match status" value="2"/>
</dbReference>
<feature type="domain" description="N-acetyltransferase" evidence="3">
    <location>
        <begin position="15"/>
        <end position="173"/>
    </location>
</feature>
<sequence>MGNADDVPVPAADGLTFRALGIGDLDEWLAVVERIASAENAPWHDSRSELAAHFMDDANPAALNTVAGFDGTGAVRAFARVSKNPAGAKAVVFGGVDPQWQRRGIGSSLLRWLEARVRARFAEDGQAGPLVRTHTHEGGSAHAALLRAAGYAVVRYYSEMLRPLAGAPVVPAPAGIRIVPFTPQLAEAVRLAHNEAFADHWGSEPRSVQQWGMLLANDDLRPAWSAVALDAATGDVAGYQLSLYDPERFSREGREEGYTELLGVRRAWRGRGIAAALLSDAMARYTRAGMDHACLDVDTENPTGALVLYERMGYRPLRRTLAWDKPLDA</sequence>
<dbReference type="InterPro" id="IPR000182">
    <property type="entry name" value="GNAT_dom"/>
</dbReference>
<dbReference type="AlphaFoldDB" id="A0A7Y7IGJ1"/>
<keyword evidence="1 4" id="KW-0808">Transferase</keyword>
<dbReference type="PROSITE" id="PS51186">
    <property type="entry name" value="GNAT"/>
    <property type="match status" value="2"/>
</dbReference>
<dbReference type="InterPro" id="IPR050680">
    <property type="entry name" value="YpeA/RimI_acetyltransf"/>
</dbReference>
<gene>
    <name evidence="4" type="ORF">G6034_09120</name>
</gene>
<reference evidence="4 5" key="1">
    <citation type="submission" date="2020-02" db="EMBL/GenBank/DDBJ databases">
        <title>Genome sequence of strain AETb3-4.</title>
        <authorList>
            <person name="Gao J."/>
            <person name="Zhang X."/>
        </authorList>
    </citation>
    <scope>NUCLEOTIDE SEQUENCE [LARGE SCALE GENOMIC DNA]</scope>
    <source>
        <strain evidence="4 5">AETb3-4</strain>
    </source>
</reference>
<evidence type="ECO:0000256" key="1">
    <source>
        <dbReference type="ARBA" id="ARBA00022679"/>
    </source>
</evidence>